<accession>A0AAW1JEQ7</accession>
<protein>
    <submittedName>
        <fullName evidence="1">Uncharacterized protein</fullName>
    </submittedName>
</protein>
<sequence>MGFSRADKFEIVELIKDTLRKSLSDKVFIRDLVSALSEHITASIKEAKTTLNMESTIQEEIVHAYMVWYMVEDKDENIDESFKKLCVQKLRLDSTEISIDRIYRLGKKDNKKARDVIVKFTSFTVKANVLSTKKLLKGSGITISEDLTKIRYNFFKLARKKFGFRNV</sequence>
<keyword evidence="2" id="KW-1185">Reference proteome</keyword>
<evidence type="ECO:0000313" key="2">
    <source>
        <dbReference type="Proteomes" id="UP001458880"/>
    </source>
</evidence>
<organism evidence="1 2">
    <name type="scientific">Popillia japonica</name>
    <name type="common">Japanese beetle</name>
    <dbReference type="NCBI Taxonomy" id="7064"/>
    <lineage>
        <taxon>Eukaryota</taxon>
        <taxon>Metazoa</taxon>
        <taxon>Ecdysozoa</taxon>
        <taxon>Arthropoda</taxon>
        <taxon>Hexapoda</taxon>
        <taxon>Insecta</taxon>
        <taxon>Pterygota</taxon>
        <taxon>Neoptera</taxon>
        <taxon>Endopterygota</taxon>
        <taxon>Coleoptera</taxon>
        <taxon>Polyphaga</taxon>
        <taxon>Scarabaeiformia</taxon>
        <taxon>Scarabaeidae</taxon>
        <taxon>Rutelinae</taxon>
        <taxon>Popillia</taxon>
    </lineage>
</organism>
<name>A0AAW1JEQ7_POPJA</name>
<proteinExistence type="predicted"/>
<dbReference type="Proteomes" id="UP001458880">
    <property type="component" value="Unassembled WGS sequence"/>
</dbReference>
<dbReference type="EMBL" id="JASPKY010000409">
    <property type="protein sequence ID" value="KAK9701720.1"/>
    <property type="molecule type" value="Genomic_DNA"/>
</dbReference>
<reference evidence="1 2" key="1">
    <citation type="journal article" date="2024" name="BMC Genomics">
        <title>De novo assembly and annotation of Popillia japonica's genome with initial clues to its potential as an invasive pest.</title>
        <authorList>
            <person name="Cucini C."/>
            <person name="Boschi S."/>
            <person name="Funari R."/>
            <person name="Cardaioli E."/>
            <person name="Iannotti N."/>
            <person name="Marturano G."/>
            <person name="Paoli F."/>
            <person name="Bruttini M."/>
            <person name="Carapelli A."/>
            <person name="Frati F."/>
            <person name="Nardi F."/>
        </authorList>
    </citation>
    <scope>NUCLEOTIDE SEQUENCE [LARGE SCALE GENOMIC DNA]</scope>
    <source>
        <strain evidence="1">DMR45628</strain>
    </source>
</reference>
<evidence type="ECO:0000313" key="1">
    <source>
        <dbReference type="EMBL" id="KAK9701720.1"/>
    </source>
</evidence>
<gene>
    <name evidence="1" type="ORF">QE152_g30407</name>
</gene>
<comment type="caution">
    <text evidence="1">The sequence shown here is derived from an EMBL/GenBank/DDBJ whole genome shotgun (WGS) entry which is preliminary data.</text>
</comment>
<dbReference type="Gene3D" id="3.30.70.1820">
    <property type="entry name" value="L1 transposable element, RRM domain"/>
    <property type="match status" value="1"/>
</dbReference>
<dbReference type="AlphaFoldDB" id="A0AAW1JEQ7"/>